<evidence type="ECO:0000313" key="6">
    <source>
        <dbReference type="Proteomes" id="UP001529510"/>
    </source>
</evidence>
<evidence type="ECO:0000256" key="1">
    <source>
        <dbReference type="ARBA" id="ARBA00022754"/>
    </source>
</evidence>
<dbReference type="GO" id="GO:0005882">
    <property type="term" value="C:intermediate filament"/>
    <property type="evidence" value="ECO:0007669"/>
    <property type="project" value="UniProtKB-KW"/>
</dbReference>
<keyword evidence="2 3" id="KW-0175">Coiled coil</keyword>
<dbReference type="Pfam" id="PF00038">
    <property type="entry name" value="Filament"/>
    <property type="match status" value="1"/>
</dbReference>
<feature type="non-terminal residue" evidence="5">
    <location>
        <position position="59"/>
    </location>
</feature>
<name>A0ABD0NYL9_CIRMR</name>
<dbReference type="PANTHER" id="PTHR23239">
    <property type="entry name" value="INTERMEDIATE FILAMENT"/>
    <property type="match status" value="1"/>
</dbReference>
<dbReference type="EMBL" id="JAMKFB020000019">
    <property type="protein sequence ID" value="KAL0166937.1"/>
    <property type="molecule type" value="Genomic_DNA"/>
</dbReference>
<accession>A0ABD0NYL9</accession>
<protein>
    <recommendedName>
        <fullName evidence="4">IF rod domain-containing protein</fullName>
    </recommendedName>
</protein>
<dbReference type="InterPro" id="IPR002957">
    <property type="entry name" value="Keratin_I"/>
</dbReference>
<feature type="domain" description="IF rod" evidence="4">
    <location>
        <begin position="1"/>
        <end position="59"/>
    </location>
</feature>
<dbReference type="SUPFAM" id="SSF64593">
    <property type="entry name" value="Intermediate filament protein, coiled coil region"/>
    <property type="match status" value="1"/>
</dbReference>
<keyword evidence="6" id="KW-1185">Reference proteome</keyword>
<dbReference type="InterPro" id="IPR039008">
    <property type="entry name" value="IF_rod_dom"/>
</dbReference>
<organism evidence="5 6">
    <name type="scientific">Cirrhinus mrigala</name>
    <name type="common">Mrigala</name>
    <dbReference type="NCBI Taxonomy" id="683832"/>
    <lineage>
        <taxon>Eukaryota</taxon>
        <taxon>Metazoa</taxon>
        <taxon>Chordata</taxon>
        <taxon>Craniata</taxon>
        <taxon>Vertebrata</taxon>
        <taxon>Euteleostomi</taxon>
        <taxon>Actinopterygii</taxon>
        <taxon>Neopterygii</taxon>
        <taxon>Teleostei</taxon>
        <taxon>Ostariophysi</taxon>
        <taxon>Cypriniformes</taxon>
        <taxon>Cyprinidae</taxon>
        <taxon>Labeoninae</taxon>
        <taxon>Labeonini</taxon>
        <taxon>Cirrhinus</taxon>
    </lineage>
</organism>
<reference evidence="5 6" key="1">
    <citation type="submission" date="2024-05" db="EMBL/GenBank/DDBJ databases">
        <title>Genome sequencing and assembly of Indian major carp, Cirrhinus mrigala (Hamilton, 1822).</title>
        <authorList>
            <person name="Mohindra V."/>
            <person name="Chowdhury L.M."/>
            <person name="Lal K."/>
            <person name="Jena J.K."/>
        </authorList>
    </citation>
    <scope>NUCLEOTIDE SEQUENCE [LARGE SCALE GENOMIC DNA]</scope>
    <source>
        <strain evidence="5">CM1030</strain>
        <tissue evidence="5">Blood</tissue>
    </source>
</reference>
<dbReference type="PROSITE" id="PS51842">
    <property type="entry name" value="IF_ROD_2"/>
    <property type="match status" value="1"/>
</dbReference>
<evidence type="ECO:0000259" key="4">
    <source>
        <dbReference type="PROSITE" id="PS51842"/>
    </source>
</evidence>
<feature type="coiled-coil region" evidence="3">
    <location>
        <begin position="1"/>
        <end position="35"/>
    </location>
</feature>
<comment type="caution">
    <text evidence="5">The sequence shown here is derived from an EMBL/GenBank/DDBJ whole genome shotgun (WGS) entry which is preliminary data.</text>
</comment>
<dbReference type="PANTHER" id="PTHR23239:SF367">
    <property type="entry name" value="KERATIN 15-RELATED"/>
    <property type="match status" value="1"/>
</dbReference>
<evidence type="ECO:0000256" key="3">
    <source>
        <dbReference type="SAM" id="Coils"/>
    </source>
</evidence>
<proteinExistence type="predicted"/>
<gene>
    <name evidence="5" type="ORF">M9458_038781</name>
</gene>
<dbReference type="AlphaFoldDB" id="A0ABD0NYL9"/>
<dbReference type="Proteomes" id="UP001529510">
    <property type="component" value="Unassembled WGS sequence"/>
</dbReference>
<evidence type="ECO:0000313" key="5">
    <source>
        <dbReference type="EMBL" id="KAL0166937.1"/>
    </source>
</evidence>
<sequence length="59" mass="6656">MQNLNDRLAAYLEKVRSLEKANADLELKIRQFLESRISPTGGARDYSAFEATIGDLRAK</sequence>
<keyword evidence="1" id="KW-0403">Intermediate filament</keyword>
<evidence type="ECO:0000256" key="2">
    <source>
        <dbReference type="ARBA" id="ARBA00023054"/>
    </source>
</evidence>